<dbReference type="Proteomes" id="UP001060085">
    <property type="component" value="Linkage Group LG04"/>
</dbReference>
<evidence type="ECO:0000313" key="2">
    <source>
        <dbReference type="Proteomes" id="UP001060085"/>
    </source>
</evidence>
<sequence>MEMISFLQTSINTRFDAFNGCFEVLDGKVSNIQGRLDTLDHKMTDTQERDKSESFCFKTGRSIFRNWSSGFPAYCEKYYRCTQQREFGGIGLVPHMADKLKRLKGLAQGLGFSPSISLAPKDSSNVMKRHGRPPKNPKPTAGCQTLSRQQSTQHQTKETRGLPNEI</sequence>
<gene>
    <name evidence="1" type="ORF">M9H77_15873</name>
</gene>
<organism evidence="1 2">
    <name type="scientific">Catharanthus roseus</name>
    <name type="common">Madagascar periwinkle</name>
    <name type="synonym">Vinca rosea</name>
    <dbReference type="NCBI Taxonomy" id="4058"/>
    <lineage>
        <taxon>Eukaryota</taxon>
        <taxon>Viridiplantae</taxon>
        <taxon>Streptophyta</taxon>
        <taxon>Embryophyta</taxon>
        <taxon>Tracheophyta</taxon>
        <taxon>Spermatophyta</taxon>
        <taxon>Magnoliopsida</taxon>
        <taxon>eudicotyledons</taxon>
        <taxon>Gunneridae</taxon>
        <taxon>Pentapetalae</taxon>
        <taxon>asterids</taxon>
        <taxon>lamiids</taxon>
        <taxon>Gentianales</taxon>
        <taxon>Apocynaceae</taxon>
        <taxon>Rauvolfioideae</taxon>
        <taxon>Vinceae</taxon>
        <taxon>Catharanthinae</taxon>
        <taxon>Catharanthus</taxon>
    </lineage>
</organism>
<evidence type="ECO:0000313" key="1">
    <source>
        <dbReference type="EMBL" id="KAI5666020.1"/>
    </source>
</evidence>
<reference evidence="2" key="1">
    <citation type="journal article" date="2023" name="Nat. Plants">
        <title>Single-cell RNA sequencing provides a high-resolution roadmap for understanding the multicellular compartmentation of specialized metabolism.</title>
        <authorList>
            <person name="Sun S."/>
            <person name="Shen X."/>
            <person name="Li Y."/>
            <person name="Li Y."/>
            <person name="Wang S."/>
            <person name="Li R."/>
            <person name="Zhang H."/>
            <person name="Shen G."/>
            <person name="Guo B."/>
            <person name="Wei J."/>
            <person name="Xu J."/>
            <person name="St-Pierre B."/>
            <person name="Chen S."/>
            <person name="Sun C."/>
        </authorList>
    </citation>
    <scope>NUCLEOTIDE SEQUENCE [LARGE SCALE GENOMIC DNA]</scope>
</reference>
<name>A0ACC0B071_CATRO</name>
<dbReference type="EMBL" id="CM044704">
    <property type="protein sequence ID" value="KAI5666020.1"/>
    <property type="molecule type" value="Genomic_DNA"/>
</dbReference>
<accession>A0ACC0B071</accession>
<comment type="caution">
    <text evidence="1">The sequence shown here is derived from an EMBL/GenBank/DDBJ whole genome shotgun (WGS) entry which is preliminary data.</text>
</comment>
<proteinExistence type="predicted"/>
<keyword evidence="2" id="KW-1185">Reference proteome</keyword>
<protein>
    <submittedName>
        <fullName evidence="1">Uncharacterized protein</fullName>
    </submittedName>
</protein>